<gene>
    <name evidence="1" type="ORF">DAQ1742_02566</name>
</gene>
<evidence type="ECO:0000313" key="1">
    <source>
        <dbReference type="EMBL" id="SLM63444.1"/>
    </source>
</evidence>
<dbReference type="AlphaFoldDB" id="A0A375ABF9"/>
<proteinExistence type="predicted"/>
<name>A0A375ABF9_9GAMM</name>
<dbReference type="KEGG" id="daq:DAQ1742_02566"/>
<reference evidence="1 2" key="1">
    <citation type="submission" date="2016-09" db="EMBL/GenBank/DDBJ databases">
        <authorList>
            <person name="Reverchon S."/>
            <person name="Nasser W."/>
            <person name="Leonard S."/>
            <person name="Brochier C."/>
            <person name="Duprey A."/>
        </authorList>
    </citation>
    <scope>NUCLEOTIDE SEQUENCE [LARGE SCALE GENOMIC DNA]</scope>
    <source>
        <strain evidence="1 2">174/2</strain>
    </source>
</reference>
<protein>
    <submittedName>
        <fullName evidence="1">Phage tail fiber protein</fullName>
    </submittedName>
</protein>
<dbReference type="Proteomes" id="UP000294820">
    <property type="component" value="Chromosome 1"/>
</dbReference>
<evidence type="ECO:0000313" key="2">
    <source>
        <dbReference type="Proteomes" id="UP000294820"/>
    </source>
</evidence>
<dbReference type="EMBL" id="LT615367">
    <property type="protein sequence ID" value="SLM63444.1"/>
    <property type="molecule type" value="Genomic_DNA"/>
</dbReference>
<accession>A0A375ABF9</accession>
<organism evidence="1 2">
    <name type="scientific">Dickeya aquatica</name>
    <dbReference type="NCBI Taxonomy" id="1401087"/>
    <lineage>
        <taxon>Bacteria</taxon>
        <taxon>Pseudomonadati</taxon>
        <taxon>Pseudomonadota</taxon>
        <taxon>Gammaproteobacteria</taxon>
        <taxon>Enterobacterales</taxon>
        <taxon>Pectobacteriaceae</taxon>
        <taxon>Dickeya</taxon>
    </lineage>
</organism>
<sequence length="38" mass="3939">MYFSVCVLANLGLSDVLKTGDLAGIPLPWPQATPPPVG</sequence>
<keyword evidence="2" id="KW-1185">Reference proteome</keyword>